<keyword evidence="8" id="KW-0472">Membrane</keyword>
<evidence type="ECO:0000256" key="2">
    <source>
        <dbReference type="ARBA" id="ARBA00009670"/>
    </source>
</evidence>
<comment type="pathway">
    <text evidence="1">Cofactor biosynthesis; ubiquinone biosynthesis [regulation].</text>
</comment>
<evidence type="ECO:0000256" key="7">
    <source>
        <dbReference type="ARBA" id="ARBA00022989"/>
    </source>
</evidence>
<proteinExistence type="inferred from homology"/>
<evidence type="ECO:0000256" key="4">
    <source>
        <dbReference type="ARBA" id="ARBA00022519"/>
    </source>
</evidence>
<dbReference type="EMBL" id="JBHRVA010000002">
    <property type="protein sequence ID" value="MFC3302079.1"/>
    <property type="molecule type" value="Genomic_DNA"/>
</dbReference>
<dbReference type="RefSeq" id="WP_189574281.1">
    <property type="nucleotide sequence ID" value="NZ_BMXU01000001.1"/>
</dbReference>
<protein>
    <submittedName>
        <fullName evidence="10">2-polyprenylphenol 6-hydroxylase</fullName>
    </submittedName>
</protein>
<keyword evidence="11" id="KW-1185">Reference proteome</keyword>
<dbReference type="PANTHER" id="PTHR10566">
    <property type="entry name" value="CHAPERONE-ACTIVITY OF BC1 COMPLEX CABC1 -RELATED"/>
    <property type="match status" value="1"/>
</dbReference>
<dbReference type="InterPro" id="IPR050154">
    <property type="entry name" value="UbiB_kinase"/>
</dbReference>
<keyword evidence="7" id="KW-1133">Transmembrane helix</keyword>
<reference evidence="11" key="1">
    <citation type="journal article" date="2019" name="Int. J. Syst. Evol. Microbiol.">
        <title>The Global Catalogue of Microorganisms (GCM) 10K type strain sequencing project: providing services to taxonomists for standard genome sequencing and annotation.</title>
        <authorList>
            <consortium name="The Broad Institute Genomics Platform"/>
            <consortium name="The Broad Institute Genome Sequencing Center for Infectious Disease"/>
            <person name="Wu L."/>
            <person name="Ma J."/>
        </authorList>
    </citation>
    <scope>NUCLEOTIDE SEQUENCE [LARGE SCALE GENOMIC DNA]</scope>
    <source>
        <strain evidence="11">KCTC 22245</strain>
    </source>
</reference>
<name>A0ABV7M9F6_9PROT</name>
<accession>A0ABV7M9F6</accession>
<comment type="similarity">
    <text evidence="2">Belongs to the protein kinase superfamily. ADCK protein kinase family.</text>
</comment>
<dbReference type="InterPro" id="IPR010232">
    <property type="entry name" value="UbiB"/>
</dbReference>
<gene>
    <name evidence="10" type="primary">ubiB</name>
    <name evidence="10" type="ORF">ACFONP_04970</name>
</gene>
<keyword evidence="4" id="KW-0997">Cell inner membrane</keyword>
<dbReference type="PROSITE" id="PS50011">
    <property type="entry name" value="PROTEIN_KINASE_DOM"/>
    <property type="match status" value="1"/>
</dbReference>
<dbReference type="InterPro" id="IPR000719">
    <property type="entry name" value="Prot_kinase_dom"/>
</dbReference>
<evidence type="ECO:0000256" key="6">
    <source>
        <dbReference type="ARBA" id="ARBA00022692"/>
    </source>
</evidence>
<evidence type="ECO:0000259" key="9">
    <source>
        <dbReference type="PROSITE" id="PS50011"/>
    </source>
</evidence>
<evidence type="ECO:0000313" key="10">
    <source>
        <dbReference type="EMBL" id="MFC3302079.1"/>
    </source>
</evidence>
<evidence type="ECO:0000256" key="3">
    <source>
        <dbReference type="ARBA" id="ARBA00022475"/>
    </source>
</evidence>
<evidence type="ECO:0000256" key="8">
    <source>
        <dbReference type="ARBA" id="ARBA00023136"/>
    </source>
</evidence>
<feature type="domain" description="Protein kinase" evidence="9">
    <location>
        <begin position="124"/>
        <end position="456"/>
    </location>
</feature>
<evidence type="ECO:0000313" key="11">
    <source>
        <dbReference type="Proteomes" id="UP001595607"/>
    </source>
</evidence>
<organism evidence="10 11">
    <name type="scientific">Parvularcula lutaonensis</name>
    <dbReference type="NCBI Taxonomy" id="491923"/>
    <lineage>
        <taxon>Bacteria</taxon>
        <taxon>Pseudomonadati</taxon>
        <taxon>Pseudomonadota</taxon>
        <taxon>Alphaproteobacteria</taxon>
        <taxon>Parvularculales</taxon>
        <taxon>Parvularculaceae</taxon>
        <taxon>Parvularcula</taxon>
    </lineage>
</organism>
<dbReference type="Gene3D" id="1.10.510.10">
    <property type="entry name" value="Transferase(Phosphotransferase) domain 1"/>
    <property type="match status" value="1"/>
</dbReference>
<keyword evidence="3" id="KW-1003">Cell membrane</keyword>
<keyword evidence="6" id="KW-0812">Transmembrane</keyword>
<sequence length="507" mass="56667">MFGTLGDFFRLLRITWILARHDALIPREFEDNVPAFVGTVGKITRFGTRTKGRRPGQRFADALAGQGPAYVKFGQLLATRPDIIGFEMANDLSKLQDRMDPFPKEVAEREVERAFGKPIGEIFESFSDPVAAASIAQVHKAVTPGGREMAVKILRPGIEKKAHQEFRVLLLGARIVQRFVPAARRLEPVKFVRTLMESSELELDLRIEAASASELRENLAPMTDVVVPEVDWQRSARRVLTLEWIDGIPVSDIDAVRASGADTRYLSVLVMRCFLTQALEHGFFHADMHQGNLFVDGEGRLVLIDFGIMGRLDEKARRTFAEIIYGFIRRDYRAAAMAHFEAGYVPEHFNIDAFATALRAVGEPIFGKKADQLDMSRVLQQLFDVTDVFDMRLRPELVLLQRTMVVVEGVARILDPEIDLWGTAEPIVRDYIEREIGGRAFVRQARENLDAARGLIEAFPEFAQAAENVAGQLANGGLRLSDDTIIRLARAMKGKPLDPDEAGTGKP</sequence>
<dbReference type="SUPFAM" id="SSF56112">
    <property type="entry name" value="Protein kinase-like (PK-like)"/>
    <property type="match status" value="1"/>
</dbReference>
<comment type="caution">
    <text evidence="10">The sequence shown here is derived from an EMBL/GenBank/DDBJ whole genome shotgun (WGS) entry which is preliminary data.</text>
</comment>
<dbReference type="PANTHER" id="PTHR10566:SF113">
    <property type="entry name" value="PROTEIN ACTIVITY OF BC1 COMPLEX KINASE 7, CHLOROPLASTIC"/>
    <property type="match status" value="1"/>
</dbReference>
<dbReference type="NCBIfam" id="TIGR01982">
    <property type="entry name" value="UbiB"/>
    <property type="match status" value="1"/>
</dbReference>
<evidence type="ECO:0000256" key="5">
    <source>
        <dbReference type="ARBA" id="ARBA00022688"/>
    </source>
</evidence>
<dbReference type="InterPro" id="IPR011009">
    <property type="entry name" value="Kinase-like_dom_sf"/>
</dbReference>
<dbReference type="Proteomes" id="UP001595607">
    <property type="component" value="Unassembled WGS sequence"/>
</dbReference>
<keyword evidence="5" id="KW-0831">Ubiquinone biosynthesis</keyword>
<dbReference type="InterPro" id="IPR004147">
    <property type="entry name" value="ABC1_dom"/>
</dbReference>
<dbReference type="Pfam" id="PF03109">
    <property type="entry name" value="ABC1"/>
    <property type="match status" value="1"/>
</dbReference>
<evidence type="ECO:0000256" key="1">
    <source>
        <dbReference type="ARBA" id="ARBA00005020"/>
    </source>
</evidence>